<proteinExistence type="predicted"/>
<reference evidence="2" key="2">
    <citation type="submission" date="2023-08" db="EMBL/GenBank/DDBJ databases">
        <title>Nitrogen cycling bacteria in agricultural field soils.</title>
        <authorList>
            <person name="Jang J."/>
        </authorList>
    </citation>
    <scope>NUCLEOTIDE SEQUENCE</scope>
    <source>
        <strain evidence="2">PS3-36</strain>
    </source>
</reference>
<evidence type="ECO:0000313" key="3">
    <source>
        <dbReference type="EMBL" id="TDK59901.1"/>
    </source>
</evidence>
<dbReference type="EMBL" id="JAVGVR010000001">
    <property type="protein sequence ID" value="MDQ6595761.1"/>
    <property type="molecule type" value="Genomic_DNA"/>
</dbReference>
<keyword evidence="1" id="KW-0472">Membrane</keyword>
<gene>
    <name evidence="3" type="ORF">E2K98_18465</name>
    <name evidence="2" type="ORF">RCG21_05030</name>
</gene>
<evidence type="ECO:0000313" key="4">
    <source>
        <dbReference type="Proteomes" id="UP000295132"/>
    </source>
</evidence>
<evidence type="ECO:0000313" key="5">
    <source>
        <dbReference type="Proteomes" id="UP001178888"/>
    </source>
</evidence>
<feature type="transmembrane region" description="Helical" evidence="1">
    <location>
        <begin position="14"/>
        <end position="38"/>
    </location>
</feature>
<feature type="transmembrane region" description="Helical" evidence="1">
    <location>
        <begin position="59"/>
        <end position="78"/>
    </location>
</feature>
<keyword evidence="1" id="KW-1133">Transmembrane helix</keyword>
<keyword evidence="5" id="KW-1185">Reference proteome</keyword>
<reference evidence="3 4" key="1">
    <citation type="submission" date="2019-03" db="EMBL/GenBank/DDBJ databases">
        <title>Bacillus niacini sp. nov. a Nicotinate-Metabolizing Mesophile Isolated from Soil.</title>
        <authorList>
            <person name="Zhang G."/>
        </authorList>
    </citation>
    <scope>NUCLEOTIDE SEQUENCE [LARGE SCALE GENOMIC DNA]</scope>
    <source>
        <strain evidence="3 4">WN066</strain>
    </source>
</reference>
<name>A0A4R5VNN2_9BACI</name>
<dbReference type="AlphaFoldDB" id="A0A4R5VNN2"/>
<keyword evidence="1" id="KW-0812">Transmembrane</keyword>
<evidence type="ECO:0000256" key="1">
    <source>
        <dbReference type="SAM" id="Phobius"/>
    </source>
</evidence>
<evidence type="ECO:0000313" key="2">
    <source>
        <dbReference type="EMBL" id="MDQ6595761.1"/>
    </source>
</evidence>
<feature type="transmembrane region" description="Helical" evidence="1">
    <location>
        <begin position="90"/>
        <end position="112"/>
    </location>
</feature>
<comment type="caution">
    <text evidence="3">The sequence shown here is derived from an EMBL/GenBank/DDBJ whole genome shotgun (WGS) entry which is preliminary data.</text>
</comment>
<dbReference type="Proteomes" id="UP001178888">
    <property type="component" value="Unassembled WGS sequence"/>
</dbReference>
<protein>
    <recommendedName>
        <fullName evidence="6">DUF2269 family protein</fullName>
    </recommendedName>
</protein>
<dbReference type="RefSeq" id="WP_133336698.1">
    <property type="nucleotide sequence ID" value="NZ_JAVGVR010000001.1"/>
</dbReference>
<evidence type="ECO:0008006" key="6">
    <source>
        <dbReference type="Google" id="ProtNLM"/>
    </source>
</evidence>
<organism evidence="3 4">
    <name type="scientific">Bacillus salipaludis</name>
    <dbReference type="NCBI Taxonomy" id="2547811"/>
    <lineage>
        <taxon>Bacteria</taxon>
        <taxon>Bacillati</taxon>
        <taxon>Bacillota</taxon>
        <taxon>Bacilli</taxon>
        <taxon>Bacillales</taxon>
        <taxon>Bacillaceae</taxon>
        <taxon>Bacillus</taxon>
    </lineage>
</organism>
<sequence length="117" mass="13400">MKKFGPFGVKWLKVIHIILVALFFGGIMSSSFALNYGITLATFDETFETYKRIVIISDQIVRIGAFGTLLVSFIYGSFTNWGFFKQCWVTVKWILFTIQTISHLFLSFLHLLKDTSA</sequence>
<dbReference type="Proteomes" id="UP000295132">
    <property type="component" value="Unassembled WGS sequence"/>
</dbReference>
<dbReference type="EMBL" id="SMYO01000008">
    <property type="protein sequence ID" value="TDK59901.1"/>
    <property type="molecule type" value="Genomic_DNA"/>
</dbReference>
<accession>A0A4R5VNN2</accession>